<name>A0A9D4WDP4_PEA</name>
<dbReference type="GO" id="GO:1990904">
    <property type="term" value="C:ribonucleoprotein complex"/>
    <property type="evidence" value="ECO:0007669"/>
    <property type="project" value="UniProtKB-KW"/>
</dbReference>
<evidence type="ECO:0000313" key="5">
    <source>
        <dbReference type="EMBL" id="KAI5400080.1"/>
    </source>
</evidence>
<dbReference type="GO" id="GO:0003735">
    <property type="term" value="F:structural constituent of ribosome"/>
    <property type="evidence" value="ECO:0007669"/>
    <property type="project" value="InterPro"/>
</dbReference>
<dbReference type="PANTHER" id="PTHR19431">
    <property type="entry name" value="60S RIBOSOMAL PROTEIN L4"/>
    <property type="match status" value="1"/>
</dbReference>
<organism evidence="5 6">
    <name type="scientific">Pisum sativum</name>
    <name type="common">Garden pea</name>
    <name type="synonym">Lathyrus oleraceus</name>
    <dbReference type="NCBI Taxonomy" id="3888"/>
    <lineage>
        <taxon>Eukaryota</taxon>
        <taxon>Viridiplantae</taxon>
        <taxon>Streptophyta</taxon>
        <taxon>Embryophyta</taxon>
        <taxon>Tracheophyta</taxon>
        <taxon>Spermatophyta</taxon>
        <taxon>Magnoliopsida</taxon>
        <taxon>eudicotyledons</taxon>
        <taxon>Gunneridae</taxon>
        <taxon>Pentapetalae</taxon>
        <taxon>rosids</taxon>
        <taxon>fabids</taxon>
        <taxon>Fabales</taxon>
        <taxon>Fabaceae</taxon>
        <taxon>Papilionoideae</taxon>
        <taxon>50 kb inversion clade</taxon>
        <taxon>NPAAA clade</taxon>
        <taxon>Hologalegina</taxon>
        <taxon>IRL clade</taxon>
        <taxon>Fabeae</taxon>
        <taxon>Lathyrus</taxon>
    </lineage>
</organism>
<evidence type="ECO:0000256" key="2">
    <source>
        <dbReference type="ARBA" id="ARBA00022980"/>
    </source>
</evidence>
<feature type="transmembrane region" description="Helical" evidence="4">
    <location>
        <begin position="238"/>
        <end position="263"/>
    </location>
</feature>
<dbReference type="AlphaFoldDB" id="A0A9D4WDP4"/>
<dbReference type="Gramene" id="Psat06G0513700-T1">
    <property type="protein sequence ID" value="KAI5400080.1"/>
    <property type="gene ID" value="KIW84_065137"/>
</dbReference>
<evidence type="ECO:0000256" key="1">
    <source>
        <dbReference type="ARBA" id="ARBA00010528"/>
    </source>
</evidence>
<keyword evidence="4" id="KW-0812">Transmembrane</keyword>
<evidence type="ECO:0000256" key="4">
    <source>
        <dbReference type="SAM" id="Phobius"/>
    </source>
</evidence>
<dbReference type="InterPro" id="IPR045240">
    <property type="entry name" value="Ribosomal_uL4_euk/arch"/>
</dbReference>
<dbReference type="EMBL" id="JAMSHJ010000006">
    <property type="protein sequence ID" value="KAI5400080.1"/>
    <property type="molecule type" value="Genomic_DNA"/>
</dbReference>
<evidence type="ECO:0000313" key="6">
    <source>
        <dbReference type="Proteomes" id="UP001058974"/>
    </source>
</evidence>
<dbReference type="Proteomes" id="UP001058974">
    <property type="component" value="Chromosome 6"/>
</dbReference>
<keyword evidence="3" id="KW-0687">Ribonucleoprotein</keyword>
<keyword evidence="2" id="KW-0689">Ribosomal protein</keyword>
<keyword evidence="6" id="KW-1185">Reference proteome</keyword>
<protein>
    <submittedName>
        <fullName evidence="5">Uncharacterized protein</fullName>
    </submittedName>
</protein>
<dbReference type="GO" id="GO:0005840">
    <property type="term" value="C:ribosome"/>
    <property type="evidence" value="ECO:0007669"/>
    <property type="project" value="UniProtKB-KW"/>
</dbReference>
<accession>A0A9D4WDP4</accession>
<reference evidence="5 6" key="1">
    <citation type="journal article" date="2022" name="Nat. Genet.">
        <title>Improved pea reference genome and pan-genome highlight genomic features and evolutionary characteristics.</title>
        <authorList>
            <person name="Yang T."/>
            <person name="Liu R."/>
            <person name="Luo Y."/>
            <person name="Hu S."/>
            <person name="Wang D."/>
            <person name="Wang C."/>
            <person name="Pandey M.K."/>
            <person name="Ge S."/>
            <person name="Xu Q."/>
            <person name="Li N."/>
            <person name="Li G."/>
            <person name="Huang Y."/>
            <person name="Saxena R.K."/>
            <person name="Ji Y."/>
            <person name="Li M."/>
            <person name="Yan X."/>
            <person name="He Y."/>
            <person name="Liu Y."/>
            <person name="Wang X."/>
            <person name="Xiang C."/>
            <person name="Varshney R.K."/>
            <person name="Ding H."/>
            <person name="Gao S."/>
            <person name="Zong X."/>
        </authorList>
    </citation>
    <scope>NUCLEOTIDE SEQUENCE [LARGE SCALE GENOMIC DNA]</scope>
    <source>
        <strain evidence="5 6">cv. Zhongwan 6</strain>
    </source>
</reference>
<sequence length="267" mass="29543">MLQDVGKQIARLGCLMFWTEGFKNAKWQGSLFGSQQNEKSMPMYFDGSLLVLQCLNRFLRCTAGMSLESESHHLKIKCCANLRCYTWHIQLRSLQHLQKHLSTTKPVTKTSDESWGIGRAVSRIPRVAGGGTHCVGQASFAIATSAVPSLVLACGHQTESVQEFPLIVGDSAEGVEKTKEAIKLLKHIGAFLDAEKAKNSHGIRPGKGLILMLRLLRGWLCLLKLGGLRLRRITGGRLFLFLLICTDNTLPVIGSSLLMFVFAKLHR</sequence>
<comment type="similarity">
    <text evidence="1">Belongs to the universal ribosomal protein uL4 family.</text>
</comment>
<dbReference type="InterPro" id="IPR023574">
    <property type="entry name" value="Ribosomal_uL4_dom_sf"/>
</dbReference>
<gene>
    <name evidence="5" type="ORF">KIW84_065137</name>
</gene>
<dbReference type="Gene3D" id="3.40.1370.10">
    <property type="match status" value="2"/>
</dbReference>
<dbReference type="GO" id="GO:0006412">
    <property type="term" value="P:translation"/>
    <property type="evidence" value="ECO:0007669"/>
    <property type="project" value="InterPro"/>
</dbReference>
<keyword evidence="4" id="KW-1133">Transmembrane helix</keyword>
<keyword evidence="4" id="KW-0472">Membrane</keyword>
<dbReference type="SUPFAM" id="SSF52166">
    <property type="entry name" value="Ribosomal protein L4"/>
    <property type="match status" value="1"/>
</dbReference>
<evidence type="ECO:0000256" key="3">
    <source>
        <dbReference type="ARBA" id="ARBA00023274"/>
    </source>
</evidence>
<proteinExistence type="inferred from homology"/>
<comment type="caution">
    <text evidence="5">The sequence shown here is derived from an EMBL/GenBank/DDBJ whole genome shotgun (WGS) entry which is preliminary data.</text>
</comment>